<proteinExistence type="inferred from homology"/>
<dbReference type="GO" id="GO:0016538">
    <property type="term" value="F:cyclin-dependent protein serine/threonine kinase regulator activity"/>
    <property type="evidence" value="ECO:0007669"/>
    <property type="project" value="TreeGrafter"/>
</dbReference>
<evidence type="ECO:0000313" key="4">
    <source>
        <dbReference type="EMBL" id="CAG9802726.1"/>
    </source>
</evidence>
<reference evidence="4" key="2">
    <citation type="submission" date="2022-10" db="EMBL/GenBank/DDBJ databases">
        <authorList>
            <consortium name="ENA_rothamsted_submissions"/>
            <consortium name="culmorum"/>
            <person name="King R."/>
        </authorList>
    </citation>
    <scope>NUCLEOTIDE SEQUENCE</scope>
</reference>
<dbReference type="AlphaFoldDB" id="A0A9N9RTW8"/>
<dbReference type="OrthoDB" id="244495at2759"/>
<protein>
    <recommendedName>
        <fullName evidence="2">Protein CNPPD1</fullName>
    </recommendedName>
</protein>
<organism evidence="4 5">
    <name type="scientific">Chironomus riparius</name>
    <dbReference type="NCBI Taxonomy" id="315576"/>
    <lineage>
        <taxon>Eukaryota</taxon>
        <taxon>Metazoa</taxon>
        <taxon>Ecdysozoa</taxon>
        <taxon>Arthropoda</taxon>
        <taxon>Hexapoda</taxon>
        <taxon>Insecta</taxon>
        <taxon>Pterygota</taxon>
        <taxon>Neoptera</taxon>
        <taxon>Endopterygota</taxon>
        <taxon>Diptera</taxon>
        <taxon>Nematocera</taxon>
        <taxon>Chironomoidea</taxon>
        <taxon>Chironomidae</taxon>
        <taxon>Chironominae</taxon>
        <taxon>Chironomus</taxon>
    </lineage>
</organism>
<gene>
    <name evidence="4" type="ORF">CHIRRI_LOCUS5631</name>
</gene>
<dbReference type="Pfam" id="PF08613">
    <property type="entry name" value="Cyclin"/>
    <property type="match status" value="1"/>
</dbReference>
<keyword evidence="5" id="KW-1185">Reference proteome</keyword>
<dbReference type="PANTHER" id="PTHR15615">
    <property type="match status" value="1"/>
</dbReference>
<feature type="transmembrane region" description="Helical" evidence="3">
    <location>
        <begin position="215"/>
        <end position="235"/>
    </location>
</feature>
<dbReference type="Proteomes" id="UP001153620">
    <property type="component" value="Chromosome 2"/>
</dbReference>
<comment type="similarity">
    <text evidence="1">Belongs to the CNPPD1 family.</text>
</comment>
<evidence type="ECO:0000256" key="3">
    <source>
        <dbReference type="SAM" id="Phobius"/>
    </source>
</evidence>
<evidence type="ECO:0000256" key="2">
    <source>
        <dbReference type="ARBA" id="ARBA00040808"/>
    </source>
</evidence>
<sequence length="337" mass="39224">MVSLFDKARSTNNPNKISIKHQEFLKRIKKTLYYGPSNPNRMISQPLAQQVASHFNESRRNYDLNVLDLKFVSKIRQQTPCSMILSLIYLERLLKSDPTYARLISPSELFLVTLMVSTKFYSDYDETEVFLNNWAYEGDLTLERLKQLEISFLNAIQWNLVVSDNEFHEKLKTVERLLALKEGLTRNWFTYSELDMLMPTIEIAKQIIHYATISMFIYGCSVLTLALSSIILTTIPAQLNKELRTSQNHTSDSILPNALTPDEMISINDKFNHDNQTECTFDFDVNDTALERLTSDISYCNFTIDFPLSNQFKLETKTSDKFHFDIFQKYNPVPLVW</sequence>
<dbReference type="EMBL" id="OU895878">
    <property type="protein sequence ID" value="CAG9802726.1"/>
    <property type="molecule type" value="Genomic_DNA"/>
</dbReference>
<accession>A0A9N9RTW8</accession>
<keyword evidence="3" id="KW-1133">Transmembrane helix</keyword>
<dbReference type="GO" id="GO:0005634">
    <property type="term" value="C:nucleus"/>
    <property type="evidence" value="ECO:0007669"/>
    <property type="project" value="TreeGrafter"/>
</dbReference>
<dbReference type="CDD" id="cd20557">
    <property type="entry name" value="CYCLIN_ScPCL1-like"/>
    <property type="match status" value="1"/>
</dbReference>
<keyword evidence="3" id="KW-0472">Membrane</keyword>
<dbReference type="GO" id="GO:0000307">
    <property type="term" value="C:cyclin-dependent protein kinase holoenzyme complex"/>
    <property type="evidence" value="ECO:0007669"/>
    <property type="project" value="TreeGrafter"/>
</dbReference>
<dbReference type="Gene3D" id="1.10.472.10">
    <property type="entry name" value="Cyclin-like"/>
    <property type="match status" value="1"/>
</dbReference>
<evidence type="ECO:0000256" key="1">
    <source>
        <dbReference type="ARBA" id="ARBA00038508"/>
    </source>
</evidence>
<dbReference type="GO" id="GO:0019901">
    <property type="term" value="F:protein kinase binding"/>
    <property type="evidence" value="ECO:0007669"/>
    <property type="project" value="InterPro"/>
</dbReference>
<keyword evidence="3" id="KW-0812">Transmembrane</keyword>
<dbReference type="PANTHER" id="PTHR15615:SF108">
    <property type="entry name" value="PROTEIN CNPPD1"/>
    <property type="match status" value="1"/>
</dbReference>
<name>A0A9N9RTW8_9DIPT</name>
<evidence type="ECO:0000313" key="5">
    <source>
        <dbReference type="Proteomes" id="UP001153620"/>
    </source>
</evidence>
<dbReference type="InterPro" id="IPR013922">
    <property type="entry name" value="Cyclin_PHO80-like"/>
</dbReference>
<reference evidence="4" key="1">
    <citation type="submission" date="2022-01" db="EMBL/GenBank/DDBJ databases">
        <authorList>
            <person name="King R."/>
        </authorList>
    </citation>
    <scope>NUCLEOTIDE SEQUENCE</scope>
</reference>